<dbReference type="PROSITE" id="PS51186">
    <property type="entry name" value="GNAT"/>
    <property type="match status" value="1"/>
</dbReference>
<comment type="caution">
    <text evidence="2">The sequence shown here is derived from an EMBL/GenBank/DDBJ whole genome shotgun (WGS) entry which is preliminary data.</text>
</comment>
<evidence type="ECO:0000313" key="2">
    <source>
        <dbReference type="EMBL" id="GGH16562.1"/>
    </source>
</evidence>
<keyword evidence="3" id="KW-1185">Reference proteome</keyword>
<dbReference type="Proteomes" id="UP000659344">
    <property type="component" value="Unassembled WGS sequence"/>
</dbReference>
<dbReference type="InterPro" id="IPR016181">
    <property type="entry name" value="Acyl_CoA_acyltransferase"/>
</dbReference>
<name>A0ABQ1Y9P2_9BACL</name>
<organism evidence="2 3">
    <name type="scientific">Paenibacillus segetis</name>
    <dbReference type="NCBI Taxonomy" id="1325360"/>
    <lineage>
        <taxon>Bacteria</taxon>
        <taxon>Bacillati</taxon>
        <taxon>Bacillota</taxon>
        <taxon>Bacilli</taxon>
        <taxon>Bacillales</taxon>
        <taxon>Paenibacillaceae</taxon>
        <taxon>Paenibacillus</taxon>
    </lineage>
</organism>
<accession>A0ABQ1Y9P2</accession>
<evidence type="ECO:0000313" key="3">
    <source>
        <dbReference type="Proteomes" id="UP000659344"/>
    </source>
</evidence>
<dbReference type="Gene3D" id="3.40.630.30">
    <property type="match status" value="1"/>
</dbReference>
<gene>
    <name evidence="2" type="ORF">GCM10008013_11410</name>
</gene>
<dbReference type="CDD" id="cd04301">
    <property type="entry name" value="NAT_SF"/>
    <property type="match status" value="1"/>
</dbReference>
<dbReference type="SUPFAM" id="SSF55729">
    <property type="entry name" value="Acyl-CoA N-acyltransferases (Nat)"/>
    <property type="match status" value="1"/>
</dbReference>
<evidence type="ECO:0000259" key="1">
    <source>
        <dbReference type="PROSITE" id="PS51186"/>
    </source>
</evidence>
<protein>
    <recommendedName>
        <fullName evidence="1">N-acetyltransferase domain-containing protein</fullName>
    </recommendedName>
</protein>
<proteinExistence type="predicted"/>
<dbReference type="EMBL" id="BMFT01000001">
    <property type="protein sequence ID" value="GGH16562.1"/>
    <property type="molecule type" value="Genomic_DNA"/>
</dbReference>
<dbReference type="Pfam" id="PF13673">
    <property type="entry name" value="Acetyltransf_10"/>
    <property type="match status" value="1"/>
</dbReference>
<dbReference type="InterPro" id="IPR000182">
    <property type="entry name" value="GNAT_dom"/>
</dbReference>
<sequence>MLTLVTSKVDASPVKELLESAVFSDPEALEQAIKLYSSNGEYELYAYVDEDEYVGLIGGRMNSDHQLEIIHLAVRPEDRMKGYGRGLIVEMILQKQPTSVFTVTDEEGAEFFRNVGFQVMGFESNEGGLEQFRCFYEVDDEEEAEE</sequence>
<reference evidence="3" key="1">
    <citation type="journal article" date="2019" name="Int. J. Syst. Evol. Microbiol.">
        <title>The Global Catalogue of Microorganisms (GCM) 10K type strain sequencing project: providing services to taxonomists for standard genome sequencing and annotation.</title>
        <authorList>
            <consortium name="The Broad Institute Genomics Platform"/>
            <consortium name="The Broad Institute Genome Sequencing Center for Infectious Disease"/>
            <person name="Wu L."/>
            <person name="Ma J."/>
        </authorList>
    </citation>
    <scope>NUCLEOTIDE SEQUENCE [LARGE SCALE GENOMIC DNA]</scope>
    <source>
        <strain evidence="3">CGMCC 1.12769</strain>
    </source>
</reference>
<feature type="domain" description="N-acetyltransferase" evidence="1">
    <location>
        <begin position="1"/>
        <end position="141"/>
    </location>
</feature>